<organism evidence="10 11">
    <name type="scientific">Candidatus Falkowbacteria bacterium RIFOXYC2_FULL_48_21</name>
    <dbReference type="NCBI Taxonomy" id="1798005"/>
    <lineage>
        <taxon>Bacteria</taxon>
        <taxon>Candidatus Falkowiibacteriota</taxon>
    </lineage>
</organism>
<dbReference type="InterPro" id="IPR034746">
    <property type="entry name" value="POTRA"/>
</dbReference>
<gene>
    <name evidence="10" type="ORF">A2482_00895</name>
</gene>
<dbReference type="EMBL" id="MFGM01000048">
    <property type="protein sequence ID" value="OGF35479.1"/>
    <property type="molecule type" value="Genomic_DNA"/>
</dbReference>
<dbReference type="Proteomes" id="UP000178656">
    <property type="component" value="Unassembled WGS sequence"/>
</dbReference>
<evidence type="ECO:0000256" key="3">
    <source>
        <dbReference type="ARBA" id="ARBA00022618"/>
    </source>
</evidence>
<evidence type="ECO:0000256" key="8">
    <source>
        <dbReference type="SAM" id="Phobius"/>
    </source>
</evidence>
<name>A0A1F5T970_9BACT</name>
<dbReference type="GO" id="GO:0051301">
    <property type="term" value="P:cell division"/>
    <property type="evidence" value="ECO:0007669"/>
    <property type="project" value="UniProtKB-KW"/>
</dbReference>
<sequence length="274" mass="32209">MSNLSLKYQKDYKNAEYSNPRLTRDREKRSRRWRGFCLTIFMAVITGLIYLLFFSPLFEIKEVSINGLEKIKSDSIAKILSEYRGERRWLFLSNNNFWLFDAAAVESRLGQKYFFEKLEIKKKFPAAVTISLEEKISAVNWLTNNFCYHLDMTGMVIEYCDSATQNMTIKDMANRAAEIGQPAITREELVYLVEISDQFGMRTKNQFRTKQIEKFGNLFDFIQETGPILRFNYNLTAAEQIQRLGSLLEQPDFLASMSDMKYIDLRFGEKVYYQ</sequence>
<protein>
    <recommendedName>
        <fullName evidence="9">POTRA domain-containing protein</fullName>
    </recommendedName>
</protein>
<feature type="transmembrane region" description="Helical" evidence="8">
    <location>
        <begin position="36"/>
        <end position="58"/>
    </location>
</feature>
<keyword evidence="7" id="KW-0131">Cell cycle</keyword>
<keyword evidence="3" id="KW-0132">Cell division</keyword>
<keyword evidence="6 8" id="KW-0472">Membrane</keyword>
<evidence type="ECO:0000313" key="10">
    <source>
        <dbReference type="EMBL" id="OGF35479.1"/>
    </source>
</evidence>
<evidence type="ECO:0000313" key="11">
    <source>
        <dbReference type="Proteomes" id="UP000178656"/>
    </source>
</evidence>
<evidence type="ECO:0000256" key="5">
    <source>
        <dbReference type="ARBA" id="ARBA00022989"/>
    </source>
</evidence>
<evidence type="ECO:0000256" key="4">
    <source>
        <dbReference type="ARBA" id="ARBA00022692"/>
    </source>
</evidence>
<keyword evidence="2" id="KW-1003">Cell membrane</keyword>
<evidence type="ECO:0000259" key="9">
    <source>
        <dbReference type="PROSITE" id="PS51779"/>
    </source>
</evidence>
<dbReference type="Pfam" id="PF08478">
    <property type="entry name" value="POTRA_1"/>
    <property type="match status" value="1"/>
</dbReference>
<accession>A0A1F5T970</accession>
<dbReference type="PANTHER" id="PTHR37820">
    <property type="entry name" value="CELL DIVISION PROTEIN DIVIB"/>
    <property type="match status" value="1"/>
</dbReference>
<dbReference type="PROSITE" id="PS51779">
    <property type="entry name" value="POTRA"/>
    <property type="match status" value="1"/>
</dbReference>
<feature type="domain" description="POTRA" evidence="9">
    <location>
        <begin position="58"/>
        <end position="135"/>
    </location>
</feature>
<dbReference type="GO" id="GO:0005886">
    <property type="term" value="C:plasma membrane"/>
    <property type="evidence" value="ECO:0007669"/>
    <property type="project" value="TreeGrafter"/>
</dbReference>
<comment type="caution">
    <text evidence="10">The sequence shown here is derived from an EMBL/GenBank/DDBJ whole genome shotgun (WGS) entry which is preliminary data.</text>
</comment>
<reference evidence="10 11" key="1">
    <citation type="journal article" date="2016" name="Nat. Commun.">
        <title>Thousands of microbial genomes shed light on interconnected biogeochemical processes in an aquifer system.</title>
        <authorList>
            <person name="Anantharaman K."/>
            <person name="Brown C.T."/>
            <person name="Hug L.A."/>
            <person name="Sharon I."/>
            <person name="Castelle C.J."/>
            <person name="Probst A.J."/>
            <person name="Thomas B.C."/>
            <person name="Singh A."/>
            <person name="Wilkins M.J."/>
            <person name="Karaoz U."/>
            <person name="Brodie E.L."/>
            <person name="Williams K.H."/>
            <person name="Hubbard S.S."/>
            <person name="Banfield J.F."/>
        </authorList>
    </citation>
    <scope>NUCLEOTIDE SEQUENCE [LARGE SCALE GENOMIC DNA]</scope>
</reference>
<evidence type="ECO:0000256" key="2">
    <source>
        <dbReference type="ARBA" id="ARBA00022475"/>
    </source>
</evidence>
<dbReference type="PANTHER" id="PTHR37820:SF1">
    <property type="entry name" value="CELL DIVISION PROTEIN FTSQ"/>
    <property type="match status" value="1"/>
</dbReference>
<evidence type="ECO:0000256" key="1">
    <source>
        <dbReference type="ARBA" id="ARBA00004370"/>
    </source>
</evidence>
<dbReference type="AlphaFoldDB" id="A0A1F5T970"/>
<keyword evidence="4 8" id="KW-0812">Transmembrane</keyword>
<keyword evidence="5 8" id="KW-1133">Transmembrane helix</keyword>
<dbReference type="InterPro" id="IPR050487">
    <property type="entry name" value="FtsQ_DivIB"/>
</dbReference>
<dbReference type="InterPro" id="IPR013685">
    <property type="entry name" value="POTRA_FtsQ_type"/>
</dbReference>
<evidence type="ECO:0000256" key="6">
    <source>
        <dbReference type="ARBA" id="ARBA00023136"/>
    </source>
</evidence>
<dbReference type="Gene3D" id="3.10.20.310">
    <property type="entry name" value="membrane protein fhac"/>
    <property type="match status" value="1"/>
</dbReference>
<proteinExistence type="predicted"/>
<comment type="subcellular location">
    <subcellularLocation>
        <location evidence="1">Membrane</location>
    </subcellularLocation>
</comment>
<evidence type="ECO:0000256" key="7">
    <source>
        <dbReference type="ARBA" id="ARBA00023306"/>
    </source>
</evidence>